<dbReference type="PANTHER" id="PTHR21599:SF0">
    <property type="entry name" value="GLYCERATE KINASE"/>
    <property type="match status" value="1"/>
</dbReference>
<dbReference type="Gene3D" id="3.90.1510.10">
    <property type="entry name" value="Glycerate kinase, domain 2"/>
    <property type="match status" value="1"/>
</dbReference>
<dbReference type="InterPro" id="IPR036129">
    <property type="entry name" value="Glycerate_kinase_sf"/>
</dbReference>
<evidence type="ECO:0000256" key="2">
    <source>
        <dbReference type="ARBA" id="ARBA00022679"/>
    </source>
</evidence>
<evidence type="ECO:0000256" key="4">
    <source>
        <dbReference type="PIRNR" id="PIRNR006078"/>
    </source>
</evidence>
<evidence type="ECO:0000256" key="1">
    <source>
        <dbReference type="ARBA" id="ARBA00006284"/>
    </source>
</evidence>
<dbReference type="GO" id="GO:0008887">
    <property type="term" value="F:glycerate kinase activity"/>
    <property type="evidence" value="ECO:0007669"/>
    <property type="project" value="UniProtKB-UniRule"/>
</dbReference>
<organism evidence="5 6">
    <name type="scientific">Bacteroides cellulosilyticus</name>
    <dbReference type="NCBI Taxonomy" id="246787"/>
    <lineage>
        <taxon>Bacteria</taxon>
        <taxon>Pseudomonadati</taxon>
        <taxon>Bacteroidota</taxon>
        <taxon>Bacteroidia</taxon>
        <taxon>Bacteroidales</taxon>
        <taxon>Bacteroidaceae</taxon>
        <taxon>Bacteroides</taxon>
    </lineage>
</organism>
<dbReference type="InterPro" id="IPR018197">
    <property type="entry name" value="Glycerate_kinase_RE-like"/>
</dbReference>
<dbReference type="KEGG" id="bcel:BcellWH2_00599"/>
<protein>
    <submittedName>
        <fullName evidence="5">Glycerate kinase</fullName>
        <ecNumber evidence="5">2.7.1.31</ecNumber>
    </submittedName>
</protein>
<dbReference type="SUPFAM" id="SSF110738">
    <property type="entry name" value="Glycerate kinase I"/>
    <property type="match status" value="1"/>
</dbReference>
<dbReference type="PIRSF" id="PIRSF006078">
    <property type="entry name" value="GlxK"/>
    <property type="match status" value="1"/>
</dbReference>
<keyword evidence="2 4" id="KW-0808">Transferase</keyword>
<gene>
    <name evidence="5" type="primary">glxK</name>
    <name evidence="5" type="ORF">BcellWH2_00599</name>
</gene>
<keyword evidence="3 4" id="KW-0418">Kinase</keyword>
<evidence type="ECO:0000313" key="6">
    <source>
        <dbReference type="Proteomes" id="UP000061809"/>
    </source>
</evidence>
<comment type="similarity">
    <text evidence="1 4">Belongs to the glycerate kinase type-1 family.</text>
</comment>
<dbReference type="NCBIfam" id="TIGR00045">
    <property type="entry name" value="glycerate kinase"/>
    <property type="match status" value="1"/>
</dbReference>
<dbReference type="InterPro" id="IPR004381">
    <property type="entry name" value="Glycerate_kinase"/>
</dbReference>
<accession>A0A0N7IEN1</accession>
<proteinExistence type="inferred from homology"/>
<dbReference type="EMBL" id="CP012801">
    <property type="protein sequence ID" value="ALJ57867.1"/>
    <property type="molecule type" value="Genomic_DNA"/>
</dbReference>
<sequence>MKKVVIAIDSFKGCLPSVEAGKAAAEGIRSVYPECEVICLPIADGGEGMLDVLIMATNGQEVPISAHDPLMRWRNTYYGISENGETAFIEMASISGLPLVPPERRNPMLTTTYGTGEIIRDALERGCRNFIIGIGGSATNDAGLGMLQALGFRFSDKEGKEVGTGRGEVLIKVAHIDSTCVHPALNSCRFTVACDVQNPFYGPEGAAYVFAPQKGANRKMVEALDAGLQNFAEVIRHTTGKDISHHPGAGAAGGMGGSLLAFLNAELKPGIQLMLEALDFSNKIKSADLIITGEGKADRQTLMGKVPSGILAEARKQNIPVILLAGNIEDSDELQQAGFEGVFSVNPPFISLEEAMRPEVARKNIQQTVESICKK</sequence>
<evidence type="ECO:0000256" key="3">
    <source>
        <dbReference type="ARBA" id="ARBA00022777"/>
    </source>
</evidence>
<dbReference type="PATRIC" id="fig|246787.4.peg.623"/>
<dbReference type="AlphaFoldDB" id="A0A0N7IEN1"/>
<dbReference type="InterPro" id="IPR018193">
    <property type="entry name" value="Glyc_kinase_flavodox-like_fold"/>
</dbReference>
<dbReference type="Pfam" id="PF02595">
    <property type="entry name" value="Gly_kinase"/>
    <property type="match status" value="1"/>
</dbReference>
<dbReference type="Gene3D" id="3.40.50.10350">
    <property type="entry name" value="Glycerate kinase, domain 1"/>
    <property type="match status" value="1"/>
</dbReference>
<dbReference type="RefSeq" id="WP_029428891.1">
    <property type="nucleotide sequence ID" value="NZ_CP012801.1"/>
</dbReference>
<dbReference type="GO" id="GO:0031388">
    <property type="term" value="P:organic acid phosphorylation"/>
    <property type="evidence" value="ECO:0007669"/>
    <property type="project" value="UniProtKB-UniRule"/>
</dbReference>
<dbReference type="Proteomes" id="UP000061809">
    <property type="component" value="Chromosome"/>
</dbReference>
<dbReference type="EC" id="2.7.1.31" evidence="5"/>
<name>A0A0N7IEN1_9BACE</name>
<reference evidence="5 6" key="1">
    <citation type="journal article" date="2015" name="Science">
        <title>Genetic determinants of in vivo fitness and diet responsiveness in multiple human gut Bacteroides.</title>
        <authorList>
            <person name="Wu M."/>
            <person name="McNulty N.P."/>
            <person name="Rodionov D.A."/>
            <person name="Khoroshkin M.S."/>
            <person name="Griffin N.W."/>
            <person name="Cheng J."/>
            <person name="Latreille P."/>
            <person name="Kerstetter R.A."/>
            <person name="Terrapon N."/>
            <person name="Henrissat B."/>
            <person name="Osterman A.L."/>
            <person name="Gordon J.I."/>
        </authorList>
    </citation>
    <scope>NUCLEOTIDE SEQUENCE [LARGE SCALE GENOMIC DNA]</scope>
    <source>
        <strain evidence="5 6">WH2</strain>
    </source>
</reference>
<evidence type="ECO:0000313" key="5">
    <source>
        <dbReference type="EMBL" id="ALJ57867.1"/>
    </source>
</evidence>
<dbReference type="PANTHER" id="PTHR21599">
    <property type="entry name" value="GLYCERATE KINASE"/>
    <property type="match status" value="1"/>
</dbReference>